<keyword evidence="1" id="KW-0472">Membrane</keyword>
<evidence type="ECO:0000256" key="1">
    <source>
        <dbReference type="SAM" id="Phobius"/>
    </source>
</evidence>
<keyword evidence="3" id="KW-1185">Reference proteome</keyword>
<dbReference type="Proteomes" id="UP000433945">
    <property type="component" value="Unassembled WGS sequence"/>
</dbReference>
<sequence>MKTLALITGFTEKPKHDITLEDLISYPKGSLGNTLGRFLFDNSNETYPIPEKQDILRILINKDVNNREEIAMHYYLLGNGDLSIVTVFSAITGLLLSPLALPYFIRRYKEGKQALRFYDLDYFRMLHLPLQRIKDTFLIQ</sequence>
<evidence type="ECO:0000313" key="2">
    <source>
        <dbReference type="EMBL" id="MUV02261.1"/>
    </source>
</evidence>
<protein>
    <submittedName>
        <fullName evidence="2">Uncharacterized protein</fullName>
    </submittedName>
</protein>
<name>A0A6N8H6X9_9FLAO</name>
<gene>
    <name evidence="2" type="ORF">GN157_00925</name>
</gene>
<organism evidence="2 3">
    <name type="scientific">Flavobacterium rakeshii</name>
    <dbReference type="NCBI Taxonomy" id="1038845"/>
    <lineage>
        <taxon>Bacteria</taxon>
        <taxon>Pseudomonadati</taxon>
        <taxon>Bacteroidota</taxon>
        <taxon>Flavobacteriia</taxon>
        <taxon>Flavobacteriales</taxon>
        <taxon>Flavobacteriaceae</taxon>
        <taxon>Flavobacterium</taxon>
    </lineage>
</organism>
<dbReference type="AlphaFoldDB" id="A0A6N8H6X9"/>
<reference evidence="2 3" key="1">
    <citation type="submission" date="2019-12" db="EMBL/GenBank/DDBJ databases">
        <authorList>
            <person name="Sun J.-Q."/>
        </authorList>
    </citation>
    <scope>NUCLEOTIDE SEQUENCE [LARGE SCALE GENOMIC DNA]</scope>
    <source>
        <strain evidence="2 3">JCM 17928</strain>
    </source>
</reference>
<dbReference type="RefSeq" id="WP_157481260.1">
    <property type="nucleotide sequence ID" value="NZ_WOWP01000001.1"/>
</dbReference>
<keyword evidence="1" id="KW-0812">Transmembrane</keyword>
<comment type="caution">
    <text evidence="2">The sequence shown here is derived from an EMBL/GenBank/DDBJ whole genome shotgun (WGS) entry which is preliminary data.</text>
</comment>
<dbReference type="EMBL" id="WOWP01000001">
    <property type="protein sequence ID" value="MUV02261.1"/>
    <property type="molecule type" value="Genomic_DNA"/>
</dbReference>
<proteinExistence type="predicted"/>
<dbReference type="OrthoDB" id="6157812at2"/>
<evidence type="ECO:0000313" key="3">
    <source>
        <dbReference type="Proteomes" id="UP000433945"/>
    </source>
</evidence>
<accession>A0A6N8H6X9</accession>
<keyword evidence="1" id="KW-1133">Transmembrane helix</keyword>
<feature type="transmembrane region" description="Helical" evidence="1">
    <location>
        <begin position="82"/>
        <end position="105"/>
    </location>
</feature>